<dbReference type="Proteomes" id="UP001232148">
    <property type="component" value="Unassembled WGS sequence"/>
</dbReference>
<name>A0AAD9M8R1_9PEZI</name>
<feature type="compositionally biased region" description="Basic and acidic residues" evidence="1">
    <location>
        <begin position="104"/>
        <end position="134"/>
    </location>
</feature>
<accession>A0AAD9M8R1</accession>
<gene>
    <name evidence="2" type="ORF">LX32DRAFT_5028</name>
</gene>
<evidence type="ECO:0000256" key="1">
    <source>
        <dbReference type="SAM" id="MobiDB-lite"/>
    </source>
</evidence>
<feature type="region of interest" description="Disordered" evidence="1">
    <location>
        <begin position="100"/>
        <end position="147"/>
    </location>
</feature>
<reference evidence="2" key="1">
    <citation type="submission" date="2021-06" db="EMBL/GenBank/DDBJ databases">
        <title>Comparative genomics, transcriptomics and evolutionary studies reveal genomic signatures of adaptation to plant cell wall in hemibiotrophic fungi.</title>
        <authorList>
            <consortium name="DOE Joint Genome Institute"/>
            <person name="Baroncelli R."/>
            <person name="Diaz J.F."/>
            <person name="Benocci T."/>
            <person name="Peng M."/>
            <person name="Battaglia E."/>
            <person name="Haridas S."/>
            <person name="Andreopoulos W."/>
            <person name="Labutti K."/>
            <person name="Pangilinan J."/>
            <person name="Floch G.L."/>
            <person name="Makela M.R."/>
            <person name="Henrissat B."/>
            <person name="Grigoriev I.V."/>
            <person name="Crouch J.A."/>
            <person name="De Vries R.P."/>
            <person name="Sukno S.A."/>
            <person name="Thon M.R."/>
        </authorList>
    </citation>
    <scope>NUCLEOTIDE SEQUENCE</scope>
    <source>
        <strain evidence="2">MAFF235873</strain>
    </source>
</reference>
<keyword evidence="3" id="KW-1185">Reference proteome</keyword>
<evidence type="ECO:0000313" key="2">
    <source>
        <dbReference type="EMBL" id="KAK2033975.1"/>
    </source>
</evidence>
<feature type="compositionally biased region" description="Polar residues" evidence="1">
    <location>
        <begin position="135"/>
        <end position="144"/>
    </location>
</feature>
<proteinExistence type="predicted"/>
<evidence type="ECO:0000313" key="3">
    <source>
        <dbReference type="Proteomes" id="UP001232148"/>
    </source>
</evidence>
<protein>
    <submittedName>
        <fullName evidence="2">Uncharacterized protein</fullName>
    </submittedName>
</protein>
<dbReference type="AlphaFoldDB" id="A0AAD9M8R1"/>
<comment type="caution">
    <text evidence="2">The sequence shown here is derived from an EMBL/GenBank/DDBJ whole genome shotgun (WGS) entry which is preliminary data.</text>
</comment>
<sequence>MGGQEGDYLPMLFCYGMCAATTTTTTAYLGCPHGRNAIAINVSYLGRFSVSPPPPVSAGFFVLFSGHVVRSRGVGGRRRVGACSAVHTLLMHAMQARGGSEYVQDAKEEPDGRQAAHARRPGDESNTRRDRNEQKMNVGNSKRVNSPRRLTLRRGGTVFPWVREGHQATRRPGSCGGQGDYPRFFLFYLYRLSHTCRWGARGVAVMTEFTCLFFPVWSVCQHSL</sequence>
<organism evidence="2 3">
    <name type="scientific">Colletotrichum zoysiae</name>
    <dbReference type="NCBI Taxonomy" id="1216348"/>
    <lineage>
        <taxon>Eukaryota</taxon>
        <taxon>Fungi</taxon>
        <taxon>Dikarya</taxon>
        <taxon>Ascomycota</taxon>
        <taxon>Pezizomycotina</taxon>
        <taxon>Sordariomycetes</taxon>
        <taxon>Hypocreomycetidae</taxon>
        <taxon>Glomerellales</taxon>
        <taxon>Glomerellaceae</taxon>
        <taxon>Colletotrichum</taxon>
        <taxon>Colletotrichum graminicola species complex</taxon>
    </lineage>
</organism>
<dbReference type="EMBL" id="MU842817">
    <property type="protein sequence ID" value="KAK2033975.1"/>
    <property type="molecule type" value="Genomic_DNA"/>
</dbReference>